<proteinExistence type="predicted"/>
<dbReference type="GO" id="GO:0016887">
    <property type="term" value="F:ATP hydrolysis activity"/>
    <property type="evidence" value="ECO:0007669"/>
    <property type="project" value="InterPro"/>
</dbReference>
<dbReference type="Pfam" id="PF03969">
    <property type="entry name" value="AFG1_ATPase"/>
    <property type="match status" value="2"/>
</dbReference>
<dbReference type="STRING" id="1045773.SAMN05216555_103293"/>
<dbReference type="GO" id="GO:0005524">
    <property type="term" value="F:ATP binding"/>
    <property type="evidence" value="ECO:0007669"/>
    <property type="project" value="UniProtKB-KW"/>
</dbReference>
<keyword evidence="3" id="KW-0132">Cell division</keyword>
<dbReference type="InterPro" id="IPR005654">
    <property type="entry name" value="ATPase_AFG1-like"/>
</dbReference>
<dbReference type="Proteomes" id="UP000182130">
    <property type="component" value="Unassembled WGS sequence"/>
</dbReference>
<keyword evidence="2" id="KW-0067">ATP-binding</keyword>
<dbReference type="SUPFAM" id="SSF52540">
    <property type="entry name" value="P-loop containing nucleoside triphosphate hydrolases"/>
    <property type="match status" value="1"/>
</dbReference>
<dbReference type="PANTHER" id="PTHR12169">
    <property type="entry name" value="ATPASE N2B"/>
    <property type="match status" value="1"/>
</dbReference>
<keyword evidence="4" id="KW-1185">Reference proteome</keyword>
<protein>
    <submittedName>
        <fullName evidence="3">Cell division protein ZapE</fullName>
    </submittedName>
</protein>
<dbReference type="Gene3D" id="3.40.50.300">
    <property type="entry name" value="P-loop containing nucleotide triphosphate hydrolases"/>
    <property type="match status" value="1"/>
</dbReference>
<gene>
    <name evidence="3" type="ORF">SAMN05216555_103293</name>
</gene>
<evidence type="ECO:0000256" key="2">
    <source>
        <dbReference type="ARBA" id="ARBA00022840"/>
    </source>
</evidence>
<reference evidence="4" key="1">
    <citation type="submission" date="2016-10" db="EMBL/GenBank/DDBJ databases">
        <authorList>
            <person name="Varghese N."/>
            <person name="Submissions S."/>
        </authorList>
    </citation>
    <scope>NUCLEOTIDE SEQUENCE [LARGE SCALE GENOMIC DNA]</scope>
    <source>
        <strain evidence="4">CGMCC 1.10783</strain>
    </source>
</reference>
<dbReference type="GO" id="GO:0051301">
    <property type="term" value="P:cell division"/>
    <property type="evidence" value="ECO:0007669"/>
    <property type="project" value="UniProtKB-KW"/>
</dbReference>
<evidence type="ECO:0000313" key="3">
    <source>
        <dbReference type="EMBL" id="SDI63851.1"/>
    </source>
</evidence>
<sequence length="376" mass="40804">MAAAGWMGPCPCRPGIPGILAEDLTPEERTVLVQIEQLAARTPAVSADEILQGFHPSPRFGEVSFASYRPDPSQPSQAAAVKSLEGFAAVVGNGTGGGLFSKLFGKKDNGRAGIYLDGGFGVGKTHLLASLWHSAPGPKAFGTFVEYTNLVGALSFRKTVEALSGYKLVCIDEFELDDPGDTVLMSRLMRELADAGVRLAATSNTLPGSLGEGRFAAVDFQREIQVLADQFDVVRIDGEDYRHRGLPAAPAPLKTEDLKRHMHAEFDGRTVAVDDFRQLVDHLAGVHPSRYRQLIAGIDAVVWRDVETITEQAVALRFVVLADRLYDKDVPILASGVPFDKLFTEEMMGGGYMKKYYRAVSRLTALAREGQNHEPS</sequence>
<keyword evidence="1" id="KW-0547">Nucleotide-binding</keyword>
<dbReference type="EMBL" id="FNEI01000003">
    <property type="protein sequence ID" value="SDI63851.1"/>
    <property type="molecule type" value="Genomic_DNA"/>
</dbReference>
<dbReference type="AlphaFoldDB" id="A0A1G8M7G7"/>
<dbReference type="NCBIfam" id="NF040713">
    <property type="entry name" value="ZapE"/>
    <property type="match status" value="1"/>
</dbReference>
<dbReference type="PANTHER" id="PTHR12169:SF6">
    <property type="entry name" value="AFG1-LIKE ATPASE"/>
    <property type="match status" value="1"/>
</dbReference>
<keyword evidence="3" id="KW-0131">Cell cycle</keyword>
<name>A0A1G8M7G7_9MICC</name>
<evidence type="ECO:0000256" key="1">
    <source>
        <dbReference type="ARBA" id="ARBA00022741"/>
    </source>
</evidence>
<accession>A0A1G8M7G7</accession>
<evidence type="ECO:0000313" key="4">
    <source>
        <dbReference type="Proteomes" id="UP000182130"/>
    </source>
</evidence>
<organism evidence="3 4">
    <name type="scientific">Arthrobacter cupressi</name>
    <dbReference type="NCBI Taxonomy" id="1045773"/>
    <lineage>
        <taxon>Bacteria</taxon>
        <taxon>Bacillati</taxon>
        <taxon>Actinomycetota</taxon>
        <taxon>Actinomycetes</taxon>
        <taxon>Micrococcales</taxon>
        <taxon>Micrococcaceae</taxon>
        <taxon>Arthrobacter</taxon>
    </lineage>
</organism>
<dbReference type="InterPro" id="IPR027417">
    <property type="entry name" value="P-loop_NTPase"/>
</dbReference>
<dbReference type="GO" id="GO:0005737">
    <property type="term" value="C:cytoplasm"/>
    <property type="evidence" value="ECO:0007669"/>
    <property type="project" value="TreeGrafter"/>
</dbReference>